<organism evidence="1 2">
    <name type="scientific">Bacillus phage CAM003</name>
    <dbReference type="NCBI Taxonomy" id="1486657"/>
    <lineage>
        <taxon>Viruses</taxon>
        <taxon>Duplodnaviria</taxon>
        <taxon>Heunggongvirae</taxon>
        <taxon>Uroviricota</taxon>
        <taxon>Caudoviricetes</taxon>
        <taxon>Herelleviridae</taxon>
        <taxon>Bastillevirinae</taxon>
        <taxon>Bastillevirus</taxon>
        <taxon>Bastillevirus CAM003</taxon>
    </lineage>
</organism>
<dbReference type="Proteomes" id="UP000026902">
    <property type="component" value="Segment"/>
</dbReference>
<dbReference type="GeneID" id="19526356"/>
<dbReference type="KEGG" id="vg:19526356"/>
<dbReference type="RefSeq" id="YP_009036956.1">
    <property type="nucleotide sequence ID" value="NC_024216.1"/>
</dbReference>
<dbReference type="EMBL" id="KJ489397">
    <property type="protein sequence ID" value="AHZ09490.1"/>
    <property type="molecule type" value="Genomic_DNA"/>
</dbReference>
<keyword evidence="2" id="KW-1185">Reference proteome</keyword>
<proteinExistence type="predicted"/>
<name>A0A024AZ80_9CAUD</name>
<evidence type="ECO:0000313" key="2">
    <source>
        <dbReference type="Proteomes" id="UP000026902"/>
    </source>
</evidence>
<sequence length="261" mass="30648">MEKMITKDNVLESVKELHKGLETVMALLDEINKEAEAQLEIKVEATPESLTQFIDRFLDEVNYNKEDREDYFVKMKEAIKIIIKQHGYFLTTFQLDDKLHTYKVIMNNSGISLEEQVQGYGIPEPKTFSYEFSYEDKVELGIVPSEEEEEKDACYEEYGAYCCDEEPCEEETEEEALEVAVSIVDTQLNYIKRSIDIIKIEVEDYFGLQKLKVDDLEEDEFDLLRTYLTHVMEEDAHDVNQATNRDLVRAWNLLMYRKNIL</sequence>
<accession>A0A024AZ80</accession>
<evidence type="ECO:0000313" key="1">
    <source>
        <dbReference type="EMBL" id="AHZ09490.1"/>
    </source>
</evidence>
<reference evidence="2" key="1">
    <citation type="submission" date="2014-09" db="EMBL/GenBank/DDBJ databases">
        <authorList>
            <person name="Sauder A.B."/>
            <person name="McKenzie Q.R."/>
            <person name="Temple L.M."/>
            <person name="Alexis B.K."/>
            <person name="Al-Atrache Z."/>
            <person name="Lewis L.O."/>
            <person name="Loesser-Casey K.E."/>
            <person name="Mitchell K.J."/>
        </authorList>
    </citation>
    <scope>NUCLEOTIDE SEQUENCE [LARGE SCALE GENOMIC DNA]</scope>
</reference>
<protein>
    <submittedName>
        <fullName evidence="1">Uncharacterized protein</fullName>
    </submittedName>
</protein>